<evidence type="ECO:0000259" key="2">
    <source>
        <dbReference type="SMART" id="SM00831"/>
    </source>
</evidence>
<feature type="transmembrane region" description="Helical" evidence="1">
    <location>
        <begin position="66"/>
        <end position="92"/>
    </location>
</feature>
<feature type="domain" description="Cation-transporting P-type ATPase N-terminal" evidence="2">
    <location>
        <begin position="17"/>
        <end position="90"/>
    </location>
</feature>
<organism evidence="3 4">
    <name type="scientific">Candidatus Accumulibacter affinis</name>
    <dbReference type="NCBI Taxonomy" id="2954384"/>
    <lineage>
        <taxon>Bacteria</taxon>
        <taxon>Pseudomonadati</taxon>
        <taxon>Pseudomonadota</taxon>
        <taxon>Betaproteobacteria</taxon>
        <taxon>Candidatus Accumulibacter</taxon>
    </lineage>
</organism>
<keyword evidence="1" id="KW-1133">Transmembrane helix</keyword>
<dbReference type="SUPFAM" id="SSF81665">
    <property type="entry name" value="Calcium ATPase, transmembrane domain M"/>
    <property type="match status" value="1"/>
</dbReference>
<dbReference type="InterPro" id="IPR004014">
    <property type="entry name" value="ATPase_P-typ_cation-transptr_N"/>
</dbReference>
<keyword evidence="1" id="KW-0472">Membrane</keyword>
<dbReference type="SMART" id="SM00831">
    <property type="entry name" value="Cation_ATPase_N"/>
    <property type="match status" value="1"/>
</dbReference>
<gene>
    <name evidence="3" type="ORF">IPK02_02965</name>
</gene>
<sequence>MADTSKQSGTPAASGPDLEKVPVEQVLAKLAVNPEQGLSAAEAQQRVAKYSPNAIIEKEKSLGEQILGCFSGSMTYVIEAAALMCGFGWLVPAIPWKLIGWVWVYLIAWLFVLGSARLIYDHFASYRTARHLKHAALVNQSLQPHIPAA</sequence>
<comment type="caution">
    <text evidence="3">The sequence shown here is derived from an EMBL/GenBank/DDBJ whole genome shotgun (WGS) entry which is preliminary data.</text>
</comment>
<dbReference type="Pfam" id="PF00690">
    <property type="entry name" value="Cation_ATPase_N"/>
    <property type="match status" value="1"/>
</dbReference>
<dbReference type="InterPro" id="IPR023298">
    <property type="entry name" value="ATPase_P-typ_TM_dom_sf"/>
</dbReference>
<dbReference type="Proteomes" id="UP000706151">
    <property type="component" value="Unassembled WGS sequence"/>
</dbReference>
<protein>
    <recommendedName>
        <fullName evidence="2">Cation-transporting P-type ATPase N-terminal domain-containing protein</fullName>
    </recommendedName>
</protein>
<dbReference type="AlphaFoldDB" id="A0A935TAT4"/>
<name>A0A935TAT4_9PROT</name>
<reference evidence="3 4" key="1">
    <citation type="submission" date="2020-10" db="EMBL/GenBank/DDBJ databases">
        <title>Connecting structure to function with the recovery of over 1000 high-quality activated sludge metagenome-assembled genomes encoding full-length rRNA genes using long-read sequencing.</title>
        <authorList>
            <person name="Singleton C.M."/>
            <person name="Petriglieri F."/>
            <person name="Kristensen J.M."/>
            <person name="Kirkegaard R.H."/>
            <person name="Michaelsen T.Y."/>
            <person name="Andersen M.H."/>
            <person name="Karst S.M."/>
            <person name="Dueholm M.S."/>
            <person name="Nielsen P.H."/>
            <person name="Albertsen M."/>
        </authorList>
    </citation>
    <scope>NUCLEOTIDE SEQUENCE [LARGE SCALE GENOMIC DNA]</scope>
    <source>
        <strain evidence="3">Fred_18-Q3-R57-64_BAT3C.720</strain>
    </source>
</reference>
<feature type="transmembrane region" description="Helical" evidence="1">
    <location>
        <begin position="98"/>
        <end position="120"/>
    </location>
</feature>
<keyword evidence="1" id="KW-0812">Transmembrane</keyword>
<evidence type="ECO:0000256" key="1">
    <source>
        <dbReference type="SAM" id="Phobius"/>
    </source>
</evidence>
<accession>A0A935TAT4</accession>
<dbReference type="EMBL" id="JADJOT010000002">
    <property type="protein sequence ID" value="MBK7953002.1"/>
    <property type="molecule type" value="Genomic_DNA"/>
</dbReference>
<proteinExistence type="predicted"/>
<evidence type="ECO:0000313" key="4">
    <source>
        <dbReference type="Proteomes" id="UP000706151"/>
    </source>
</evidence>
<evidence type="ECO:0000313" key="3">
    <source>
        <dbReference type="EMBL" id="MBK7953002.1"/>
    </source>
</evidence>